<accession>A0A5K3EKR3</accession>
<dbReference type="WBParaSite" id="MCU_001282-RA">
    <property type="protein sequence ID" value="MCU_001282-RA"/>
    <property type="gene ID" value="MCU_001282"/>
</dbReference>
<proteinExistence type="predicted"/>
<evidence type="ECO:0000313" key="1">
    <source>
        <dbReference type="WBParaSite" id="MCU_001282-RA"/>
    </source>
</evidence>
<name>A0A5K3EKR3_MESCO</name>
<dbReference type="AlphaFoldDB" id="A0A5K3EKR3"/>
<sequence length="185" mass="21602">MDAGSETYSQMLNQVQEALRGPYPPHLKPQFPLKYSVCSFRAKLQELYARQEYYRRAYNEVVGQLTVISHGLPDWVFNYNQTQCVEDQTREDEVTESTDELGPDMLNFMLHTIRHREERDRQKALEEAHSLQLPPLLKSTSQTPDMSLCSAEVQIESYITNYYESISQCREAPLWPVLPLRNVKQ</sequence>
<reference evidence="1" key="1">
    <citation type="submission" date="2019-11" db="UniProtKB">
        <authorList>
            <consortium name="WormBaseParasite"/>
        </authorList>
    </citation>
    <scope>IDENTIFICATION</scope>
</reference>
<protein>
    <submittedName>
        <fullName evidence="1">PITH domain-containing protein</fullName>
    </submittedName>
</protein>
<organism evidence="1">
    <name type="scientific">Mesocestoides corti</name>
    <name type="common">Flatworm</name>
    <dbReference type="NCBI Taxonomy" id="53468"/>
    <lineage>
        <taxon>Eukaryota</taxon>
        <taxon>Metazoa</taxon>
        <taxon>Spiralia</taxon>
        <taxon>Lophotrochozoa</taxon>
        <taxon>Platyhelminthes</taxon>
        <taxon>Cestoda</taxon>
        <taxon>Eucestoda</taxon>
        <taxon>Cyclophyllidea</taxon>
        <taxon>Mesocestoididae</taxon>
        <taxon>Mesocestoides</taxon>
    </lineage>
</organism>